<dbReference type="OrthoDB" id="5345571at2759"/>
<feature type="domain" description="PH" evidence="2">
    <location>
        <begin position="410"/>
        <end position="519"/>
    </location>
</feature>
<dbReference type="InterPro" id="IPR057082">
    <property type="entry name" value="PH_C"/>
</dbReference>
<dbReference type="AlphaFoldDB" id="A0A6A6P3G5"/>
<dbReference type="Pfam" id="PF23074">
    <property type="entry name" value="PH_FT_N"/>
    <property type="match status" value="1"/>
</dbReference>
<evidence type="ECO:0000313" key="4">
    <source>
        <dbReference type="Proteomes" id="UP000799766"/>
    </source>
</evidence>
<sequence length="522" mass="59878">MELPERMLVEEVKDAEDVAAGLQVFLEQVPPRATDISANMSELFAISSTLRAFHHSFSPMELGQPSVMVAQNIAMTLNSLAYTLKSVRDMFGRSKYTAYSGSPQYRALWDDLDSQLRAESNQSLCSRLENYRIFLQGLFDLWMGTPSAIDLRIFHSEISSLLRRQELADDYAHQGGAMARPPLTHFATYPSYAGRSSATSSSNDYEPYSGYPYSPEIPMNTPQSPTFSNVSSQTYSSWETYSSSSSGTPLHWVRKVFDGRHPLTPFRRAGQSTRCVGRDDPQIIDLLERDAFIRVHEMHFEECDVRVRFYWRPSDHRARIAYLSHDRNTGLATRFCLPFTALQIRRADSTLQLCRADQGDGRLILWANLKFTAYERMVLFYCAFVAMKHQDHRSSSSSFQDICEPPDNVQFAGEVMDDSFLHIFRVYRDRDSGAVRFETTPRRGKMKGTPIWTAFVTDKVGDRHWMKRIDSKTIQFRGLRPYVFCDNYVPPRTPSGHFQLKFTSKSDSEQFSHVMSGLARRR</sequence>
<protein>
    <submittedName>
        <fullName evidence="3">Uncharacterized protein</fullName>
    </submittedName>
</protein>
<dbReference type="Proteomes" id="UP000799766">
    <property type="component" value="Unassembled WGS sequence"/>
</dbReference>
<name>A0A6A6P3G5_9PEZI</name>
<accession>A0A6A6P3G5</accession>
<dbReference type="EMBL" id="MU001679">
    <property type="protein sequence ID" value="KAF2458013.1"/>
    <property type="molecule type" value="Genomic_DNA"/>
</dbReference>
<evidence type="ECO:0000259" key="2">
    <source>
        <dbReference type="Pfam" id="PF23076"/>
    </source>
</evidence>
<organism evidence="3 4">
    <name type="scientific">Lineolata rhizophorae</name>
    <dbReference type="NCBI Taxonomy" id="578093"/>
    <lineage>
        <taxon>Eukaryota</taxon>
        <taxon>Fungi</taxon>
        <taxon>Dikarya</taxon>
        <taxon>Ascomycota</taxon>
        <taxon>Pezizomycotina</taxon>
        <taxon>Dothideomycetes</taxon>
        <taxon>Dothideomycetes incertae sedis</taxon>
        <taxon>Lineolatales</taxon>
        <taxon>Lineolataceae</taxon>
        <taxon>Lineolata</taxon>
    </lineage>
</organism>
<evidence type="ECO:0000313" key="3">
    <source>
        <dbReference type="EMBL" id="KAF2458013.1"/>
    </source>
</evidence>
<gene>
    <name evidence="3" type="ORF">BDY21DRAFT_21451</name>
</gene>
<feature type="domain" description="PH" evidence="1">
    <location>
        <begin position="282"/>
        <end position="401"/>
    </location>
</feature>
<dbReference type="InterPro" id="IPR057081">
    <property type="entry name" value="PH_N"/>
</dbReference>
<proteinExistence type="predicted"/>
<dbReference type="Pfam" id="PF23076">
    <property type="entry name" value="PH_FT_C"/>
    <property type="match status" value="1"/>
</dbReference>
<reference evidence="3" key="1">
    <citation type="journal article" date="2020" name="Stud. Mycol.">
        <title>101 Dothideomycetes genomes: a test case for predicting lifestyles and emergence of pathogens.</title>
        <authorList>
            <person name="Haridas S."/>
            <person name="Albert R."/>
            <person name="Binder M."/>
            <person name="Bloem J."/>
            <person name="Labutti K."/>
            <person name="Salamov A."/>
            <person name="Andreopoulos B."/>
            <person name="Baker S."/>
            <person name="Barry K."/>
            <person name="Bills G."/>
            <person name="Bluhm B."/>
            <person name="Cannon C."/>
            <person name="Castanera R."/>
            <person name="Culley D."/>
            <person name="Daum C."/>
            <person name="Ezra D."/>
            <person name="Gonzalez J."/>
            <person name="Henrissat B."/>
            <person name="Kuo A."/>
            <person name="Liang C."/>
            <person name="Lipzen A."/>
            <person name="Lutzoni F."/>
            <person name="Magnuson J."/>
            <person name="Mondo S."/>
            <person name="Nolan M."/>
            <person name="Ohm R."/>
            <person name="Pangilinan J."/>
            <person name="Park H.-J."/>
            <person name="Ramirez L."/>
            <person name="Alfaro M."/>
            <person name="Sun H."/>
            <person name="Tritt A."/>
            <person name="Yoshinaga Y."/>
            <person name="Zwiers L.-H."/>
            <person name="Turgeon B."/>
            <person name="Goodwin S."/>
            <person name="Spatafora J."/>
            <person name="Crous P."/>
            <person name="Grigoriev I."/>
        </authorList>
    </citation>
    <scope>NUCLEOTIDE SEQUENCE</scope>
    <source>
        <strain evidence="3">ATCC 16933</strain>
    </source>
</reference>
<keyword evidence="4" id="KW-1185">Reference proteome</keyword>
<evidence type="ECO:0000259" key="1">
    <source>
        <dbReference type="Pfam" id="PF23074"/>
    </source>
</evidence>